<dbReference type="PANTHER" id="PTHR12001:SF72">
    <property type="entry name" value="THIJ_PFPI FAMILY PROTEIN (AFU_ORTHOLOGUE AFUA_3G01210)-RELATED"/>
    <property type="match status" value="1"/>
</dbReference>
<dbReference type="STRING" id="913774.A0A0C3HMF2"/>
<sequence>MDAVDYRHSTEFPSEVWETCKSPTQFRPRLSKYGSIADEACWDVRDEMAAAGGSESIIRGVGCFDESSQALLESLESTAQDNKDSQERLIMKSIQARFSVEALEMDEAIGTWLLQVWKKQFSIKSEEREREFNTLEQYLTFRYVEAGAEIFLVLLRFVSDTTVTREEVESVQHLSDLLFCAQTLGHDYASWQKEIDAYNIGISNSLVNAVSLLMKLRDIDEESAKKLVWDGAFEYEQRYCEARDHFIKENSPRPEILRWLRLLELSTGGNALWGATSARYHKSAPKPVRIQKTNGIVVDGTATDHPEHKFPECRHSKAMNGTMTNGSEKLTVANGTVVNRKATYARGAEDDGAPKSKRTKVNGRSTENEHGNIAKKDRHYIQDMATKGARDQLIDALNNWYHVPDTSVSIIHQVVAILHNVSLMLDDIQDNSPMRRGFPSTHSVFGVGQTINAATYMYTKGLEIATALSPEAVVALFEELKQLHIGQAHDLHETYHCQSPSVPDYFKRIEQKTGGLFRMVSKMMQREASTNRNVNIDTLMNLLGRYYQIRDDYQDITGTSVGKSASYNDLDQGTFTLPIIHALEFQDDRGITELRSIFQSGKQTNGLSSDLKRLVIKRLEETGSLEYTKGMLDGLHEELKQEIDAVEKRMGSKNWILRLMMLRLKV</sequence>
<dbReference type="InterPro" id="IPR000092">
    <property type="entry name" value="Polyprenyl_synt"/>
</dbReference>
<proteinExistence type="predicted"/>
<feature type="region of interest" description="Disordered" evidence="4">
    <location>
        <begin position="343"/>
        <end position="377"/>
    </location>
</feature>
<dbReference type="Gene3D" id="1.10.600.10">
    <property type="entry name" value="Farnesyl Diphosphate Synthase"/>
    <property type="match status" value="2"/>
</dbReference>
<evidence type="ECO:0000313" key="5">
    <source>
        <dbReference type="EMBL" id="KIN03517.1"/>
    </source>
</evidence>
<dbReference type="InterPro" id="IPR033749">
    <property type="entry name" value="Polyprenyl_synt_CS"/>
</dbReference>
<dbReference type="PROSITE" id="PS00723">
    <property type="entry name" value="POLYPRENYL_SYNTHASE_1"/>
    <property type="match status" value="1"/>
</dbReference>
<dbReference type="HOGENOM" id="CLU_014015_10_1_1"/>
<dbReference type="PROSITE" id="PS00444">
    <property type="entry name" value="POLYPRENYL_SYNTHASE_2"/>
    <property type="match status" value="1"/>
</dbReference>
<keyword evidence="6" id="KW-1185">Reference proteome</keyword>
<dbReference type="GO" id="GO:0046872">
    <property type="term" value="F:metal ion binding"/>
    <property type="evidence" value="ECO:0007669"/>
    <property type="project" value="UniProtKB-KW"/>
</dbReference>
<dbReference type="GO" id="GO:0043386">
    <property type="term" value="P:mycotoxin biosynthetic process"/>
    <property type="evidence" value="ECO:0007669"/>
    <property type="project" value="UniProtKB-ARBA"/>
</dbReference>
<keyword evidence="3" id="KW-0460">Magnesium</keyword>
<dbReference type="AlphaFoldDB" id="A0A0C3HMF2"/>
<dbReference type="EMBL" id="KN832873">
    <property type="protein sequence ID" value="KIN03517.1"/>
    <property type="molecule type" value="Genomic_DNA"/>
</dbReference>
<dbReference type="OrthoDB" id="6921389at2759"/>
<dbReference type="PANTHER" id="PTHR12001">
    <property type="entry name" value="GERANYLGERANYL PYROPHOSPHATE SYNTHASE"/>
    <property type="match status" value="1"/>
</dbReference>
<reference evidence="6" key="2">
    <citation type="submission" date="2015-01" db="EMBL/GenBank/DDBJ databases">
        <title>Evolutionary Origins and Diversification of the Mycorrhizal Mutualists.</title>
        <authorList>
            <consortium name="DOE Joint Genome Institute"/>
            <consortium name="Mycorrhizal Genomics Consortium"/>
            <person name="Kohler A."/>
            <person name="Kuo A."/>
            <person name="Nagy L.G."/>
            <person name="Floudas D."/>
            <person name="Copeland A."/>
            <person name="Barry K.W."/>
            <person name="Cichocki N."/>
            <person name="Veneault-Fourrey C."/>
            <person name="LaButti K."/>
            <person name="Lindquist E.A."/>
            <person name="Lipzen A."/>
            <person name="Lundell T."/>
            <person name="Morin E."/>
            <person name="Murat C."/>
            <person name="Riley R."/>
            <person name="Ohm R."/>
            <person name="Sun H."/>
            <person name="Tunlid A."/>
            <person name="Henrissat B."/>
            <person name="Grigoriev I.V."/>
            <person name="Hibbett D.S."/>
            <person name="Martin F."/>
        </authorList>
    </citation>
    <scope>NUCLEOTIDE SEQUENCE [LARGE SCALE GENOMIC DNA]</scope>
    <source>
        <strain evidence="6">Zn</strain>
    </source>
</reference>
<dbReference type="GO" id="GO:0008299">
    <property type="term" value="P:isoprenoid biosynthetic process"/>
    <property type="evidence" value="ECO:0007669"/>
    <property type="project" value="InterPro"/>
</dbReference>
<dbReference type="SUPFAM" id="SSF48576">
    <property type="entry name" value="Terpenoid synthases"/>
    <property type="match status" value="2"/>
</dbReference>
<dbReference type="Proteomes" id="UP000054321">
    <property type="component" value="Unassembled WGS sequence"/>
</dbReference>
<dbReference type="Pfam" id="PF00348">
    <property type="entry name" value="polyprenyl_synt"/>
    <property type="match status" value="1"/>
</dbReference>
<keyword evidence="2" id="KW-0479">Metal-binding</keyword>
<organism evidence="5 6">
    <name type="scientific">Oidiodendron maius (strain Zn)</name>
    <dbReference type="NCBI Taxonomy" id="913774"/>
    <lineage>
        <taxon>Eukaryota</taxon>
        <taxon>Fungi</taxon>
        <taxon>Dikarya</taxon>
        <taxon>Ascomycota</taxon>
        <taxon>Pezizomycotina</taxon>
        <taxon>Leotiomycetes</taxon>
        <taxon>Leotiomycetes incertae sedis</taxon>
        <taxon>Myxotrichaceae</taxon>
        <taxon>Oidiodendron</taxon>
    </lineage>
</organism>
<dbReference type="GO" id="GO:0004659">
    <property type="term" value="F:prenyltransferase activity"/>
    <property type="evidence" value="ECO:0007669"/>
    <property type="project" value="InterPro"/>
</dbReference>
<keyword evidence="1" id="KW-0808">Transferase</keyword>
<evidence type="ECO:0000256" key="2">
    <source>
        <dbReference type="ARBA" id="ARBA00022723"/>
    </source>
</evidence>
<reference evidence="5 6" key="1">
    <citation type="submission" date="2014-04" db="EMBL/GenBank/DDBJ databases">
        <authorList>
            <consortium name="DOE Joint Genome Institute"/>
            <person name="Kuo A."/>
            <person name="Martino E."/>
            <person name="Perotto S."/>
            <person name="Kohler A."/>
            <person name="Nagy L.G."/>
            <person name="Floudas D."/>
            <person name="Copeland A."/>
            <person name="Barry K.W."/>
            <person name="Cichocki N."/>
            <person name="Veneault-Fourrey C."/>
            <person name="LaButti K."/>
            <person name="Lindquist E.A."/>
            <person name="Lipzen A."/>
            <person name="Lundell T."/>
            <person name="Morin E."/>
            <person name="Murat C."/>
            <person name="Sun H."/>
            <person name="Tunlid A."/>
            <person name="Henrissat B."/>
            <person name="Grigoriev I.V."/>
            <person name="Hibbett D.S."/>
            <person name="Martin F."/>
            <person name="Nordberg H.P."/>
            <person name="Cantor M.N."/>
            <person name="Hua S.X."/>
        </authorList>
    </citation>
    <scope>NUCLEOTIDE SEQUENCE [LARGE SCALE GENOMIC DNA]</scope>
    <source>
        <strain evidence="5 6">Zn</strain>
    </source>
</reference>
<protein>
    <recommendedName>
        <fullName evidence="7">Dimethylallyltranstransferase</fullName>
    </recommendedName>
</protein>
<accession>A0A0C3HMF2</accession>
<feature type="compositionally biased region" description="Basic and acidic residues" evidence="4">
    <location>
        <begin position="366"/>
        <end position="377"/>
    </location>
</feature>
<dbReference type="InterPro" id="IPR008949">
    <property type="entry name" value="Isoprenoid_synthase_dom_sf"/>
</dbReference>
<dbReference type="GO" id="GO:0046165">
    <property type="term" value="P:alcohol biosynthetic process"/>
    <property type="evidence" value="ECO:0007669"/>
    <property type="project" value="UniProtKB-ARBA"/>
</dbReference>
<dbReference type="InParanoid" id="A0A0C3HMF2"/>
<dbReference type="Pfam" id="PF19086">
    <property type="entry name" value="Terpene_syn_C_2"/>
    <property type="match status" value="1"/>
</dbReference>
<evidence type="ECO:0000256" key="1">
    <source>
        <dbReference type="ARBA" id="ARBA00022679"/>
    </source>
</evidence>
<evidence type="ECO:0000256" key="4">
    <source>
        <dbReference type="SAM" id="MobiDB-lite"/>
    </source>
</evidence>
<evidence type="ECO:0000313" key="6">
    <source>
        <dbReference type="Proteomes" id="UP000054321"/>
    </source>
</evidence>
<evidence type="ECO:0008006" key="7">
    <source>
        <dbReference type="Google" id="ProtNLM"/>
    </source>
</evidence>
<name>A0A0C3HMF2_OIDMZ</name>
<evidence type="ECO:0000256" key="3">
    <source>
        <dbReference type="ARBA" id="ARBA00022842"/>
    </source>
</evidence>
<gene>
    <name evidence="5" type="ORF">OIDMADRAFT_177678</name>
</gene>